<dbReference type="PANTHER" id="PTHR30024">
    <property type="entry name" value="ALIPHATIC SULFONATES-BINDING PROTEIN-RELATED"/>
    <property type="match status" value="1"/>
</dbReference>
<dbReference type="AlphaFoldDB" id="A0A327M1H9"/>
<reference evidence="8" key="1">
    <citation type="submission" date="2018-06" db="EMBL/GenBank/DDBJ databases">
        <authorList>
            <person name="Khan S.A."/>
        </authorList>
    </citation>
    <scope>NUCLEOTIDE SEQUENCE [LARGE SCALE GENOMIC DNA]</scope>
    <source>
        <strain evidence="8">DB-1506</strain>
    </source>
</reference>
<feature type="compositionally biased region" description="Pro residues" evidence="6">
    <location>
        <begin position="399"/>
        <end position="408"/>
    </location>
</feature>
<dbReference type="GO" id="GO:0012505">
    <property type="term" value="C:endomembrane system"/>
    <property type="evidence" value="ECO:0007669"/>
    <property type="project" value="UniProtKB-SubCell"/>
</dbReference>
<protein>
    <recommendedName>
        <fullName evidence="9">Nitrate ABC transporter substrate-binding protein</fullName>
    </recommendedName>
</protein>
<accession>A0A327M1H9</accession>
<feature type="region of interest" description="Disordered" evidence="6">
    <location>
        <begin position="1"/>
        <end position="37"/>
    </location>
</feature>
<keyword evidence="3" id="KW-1003">Cell membrane</keyword>
<evidence type="ECO:0000256" key="5">
    <source>
        <dbReference type="ARBA" id="ARBA00023136"/>
    </source>
</evidence>
<feature type="region of interest" description="Disordered" evidence="6">
    <location>
        <begin position="393"/>
        <end position="414"/>
    </location>
</feature>
<sequence length="414" mass="43715">MTARNGAGQPAERRSRPDPALPATRSNGGPLPVPAGRSVDPVPSAILDPALPRPALHRPALRTLRLGLVQLTDAAPVLVAEELGLFDAVGLRVTLSAEGAWAAVRDKLAFGALDAAQLLGPMPIALAAGLDGVRSQVTVGAGLGANGNTLTLSLPLAEAIGRFTRPLPAASFAAALRRRAAAGRPVTLGVVFPYSSHNYLLRWWLASGGLDPDRDLRLVTVPPPLCAGRLAEGAIDGFCAGEPWGSHAVERGLGTIALSSGDIWPNHPEKVLAFAAGYAARDPESAIACTAAIIAAARWLDAPENQAEAVHILQRRLFPALGAREIAAAFEGTAEGWLQAAPLRFRTATLPRREQAAWWLRQMRRWGHVPAGLTEATALSPWRQDLWRAAAARLREVEPPPPAPPPGEPADRDR</sequence>
<keyword evidence="8" id="KW-1185">Reference proteome</keyword>
<evidence type="ECO:0000256" key="6">
    <source>
        <dbReference type="SAM" id="MobiDB-lite"/>
    </source>
</evidence>
<dbReference type="Gene3D" id="3.40.190.10">
    <property type="entry name" value="Periplasmic binding protein-like II"/>
    <property type="match status" value="2"/>
</dbReference>
<keyword evidence="2" id="KW-0813">Transport</keyword>
<evidence type="ECO:0000256" key="2">
    <source>
        <dbReference type="ARBA" id="ARBA00022448"/>
    </source>
</evidence>
<comment type="subcellular location">
    <subcellularLocation>
        <location evidence="1">Endomembrane system</location>
    </subcellularLocation>
</comment>
<evidence type="ECO:0000313" key="8">
    <source>
        <dbReference type="Proteomes" id="UP000249065"/>
    </source>
</evidence>
<comment type="caution">
    <text evidence="7">The sequence shown here is derived from an EMBL/GenBank/DDBJ whole genome shotgun (WGS) entry which is preliminary data.</text>
</comment>
<dbReference type="OrthoDB" id="570524at2"/>
<dbReference type="SUPFAM" id="SSF53850">
    <property type="entry name" value="Periplasmic binding protein-like II"/>
    <property type="match status" value="1"/>
</dbReference>
<dbReference type="InterPro" id="IPR044527">
    <property type="entry name" value="NrtA/CpmA_ABC-bd_dom"/>
</dbReference>
<dbReference type="PANTHER" id="PTHR30024:SF43">
    <property type="entry name" value="BLL4572 PROTEIN"/>
    <property type="match status" value="1"/>
</dbReference>
<evidence type="ECO:0000256" key="3">
    <source>
        <dbReference type="ARBA" id="ARBA00022475"/>
    </source>
</evidence>
<keyword evidence="4" id="KW-0997">Cell inner membrane</keyword>
<name>A0A327M1H9_9PROT</name>
<gene>
    <name evidence="7" type="ORF">DOO78_22035</name>
</gene>
<organism evidence="7 8">
    <name type="scientific">Roseicella frigidaeris</name>
    <dbReference type="NCBI Taxonomy" id="2230885"/>
    <lineage>
        <taxon>Bacteria</taxon>
        <taxon>Pseudomonadati</taxon>
        <taxon>Pseudomonadota</taxon>
        <taxon>Alphaproteobacteria</taxon>
        <taxon>Acetobacterales</taxon>
        <taxon>Roseomonadaceae</taxon>
        <taxon>Roseicella</taxon>
    </lineage>
</organism>
<dbReference type="Proteomes" id="UP000249065">
    <property type="component" value="Unassembled WGS sequence"/>
</dbReference>
<dbReference type="EMBL" id="QLIX01000025">
    <property type="protein sequence ID" value="RAI56165.1"/>
    <property type="molecule type" value="Genomic_DNA"/>
</dbReference>
<dbReference type="Pfam" id="PF13379">
    <property type="entry name" value="NMT1_2"/>
    <property type="match status" value="1"/>
</dbReference>
<evidence type="ECO:0000313" key="7">
    <source>
        <dbReference type="EMBL" id="RAI56165.1"/>
    </source>
</evidence>
<keyword evidence="5" id="KW-0472">Membrane</keyword>
<evidence type="ECO:0008006" key="9">
    <source>
        <dbReference type="Google" id="ProtNLM"/>
    </source>
</evidence>
<evidence type="ECO:0000256" key="4">
    <source>
        <dbReference type="ARBA" id="ARBA00022519"/>
    </source>
</evidence>
<evidence type="ECO:0000256" key="1">
    <source>
        <dbReference type="ARBA" id="ARBA00004308"/>
    </source>
</evidence>
<proteinExistence type="predicted"/>
<dbReference type="CDD" id="cd13553">
    <property type="entry name" value="PBP2_NrtA_CpmA_like"/>
    <property type="match status" value="1"/>
</dbReference>